<evidence type="ECO:0000256" key="1">
    <source>
        <dbReference type="ARBA" id="ARBA00023125"/>
    </source>
</evidence>
<dbReference type="EMBL" id="JAAIKC010000005">
    <property type="protein sequence ID" value="NEW07449.1"/>
    <property type="molecule type" value="Genomic_DNA"/>
</dbReference>
<dbReference type="SMART" id="SM00530">
    <property type="entry name" value="HTH_XRE"/>
    <property type="match status" value="1"/>
</dbReference>
<protein>
    <submittedName>
        <fullName evidence="3">Helix-turn-helix transcriptional regulator</fullName>
    </submittedName>
</protein>
<evidence type="ECO:0000313" key="3">
    <source>
        <dbReference type="EMBL" id="NEW07449.1"/>
    </source>
</evidence>
<dbReference type="RefSeq" id="WP_163948438.1">
    <property type="nucleotide sequence ID" value="NZ_JAAIKC010000005.1"/>
</dbReference>
<proteinExistence type="predicted"/>
<gene>
    <name evidence="3" type="ORF">GK047_15700</name>
</gene>
<dbReference type="SUPFAM" id="SSF47413">
    <property type="entry name" value="lambda repressor-like DNA-binding domains"/>
    <property type="match status" value="1"/>
</dbReference>
<dbReference type="InterPro" id="IPR010982">
    <property type="entry name" value="Lambda_DNA-bd_dom_sf"/>
</dbReference>
<comment type="caution">
    <text evidence="3">The sequence shown here is derived from an EMBL/GenBank/DDBJ whole genome shotgun (WGS) entry which is preliminary data.</text>
</comment>
<keyword evidence="1" id="KW-0238">DNA-binding</keyword>
<dbReference type="InterPro" id="IPR001387">
    <property type="entry name" value="Cro/C1-type_HTH"/>
</dbReference>
<dbReference type="CDD" id="cd00093">
    <property type="entry name" value="HTH_XRE"/>
    <property type="match status" value="1"/>
</dbReference>
<feature type="domain" description="HTH cro/C1-type" evidence="2">
    <location>
        <begin position="7"/>
        <end position="62"/>
    </location>
</feature>
<dbReference type="PANTHER" id="PTHR46797:SF1">
    <property type="entry name" value="METHYLPHOSPHONATE SYNTHASE"/>
    <property type="match status" value="1"/>
</dbReference>
<dbReference type="PROSITE" id="PS50943">
    <property type="entry name" value="HTH_CROC1"/>
    <property type="match status" value="1"/>
</dbReference>
<name>A0A6G4A0U8_9BACL</name>
<dbReference type="PANTHER" id="PTHR46797">
    <property type="entry name" value="HTH-TYPE TRANSCRIPTIONAL REGULATOR"/>
    <property type="match status" value="1"/>
</dbReference>
<dbReference type="GO" id="GO:0003677">
    <property type="term" value="F:DNA binding"/>
    <property type="evidence" value="ECO:0007669"/>
    <property type="project" value="UniProtKB-KW"/>
</dbReference>
<dbReference type="AlphaFoldDB" id="A0A6G4A0U8"/>
<evidence type="ECO:0000259" key="2">
    <source>
        <dbReference type="PROSITE" id="PS50943"/>
    </source>
</evidence>
<reference evidence="3" key="1">
    <citation type="submission" date="2020-02" db="EMBL/GenBank/DDBJ databases">
        <authorList>
            <person name="Shen X.-R."/>
            <person name="Zhang Y.-X."/>
        </authorList>
    </citation>
    <scope>NUCLEOTIDE SEQUENCE</scope>
    <source>
        <strain evidence="3">SYP-B3998</strain>
    </source>
</reference>
<dbReference type="GO" id="GO:0005829">
    <property type="term" value="C:cytosol"/>
    <property type="evidence" value="ECO:0007669"/>
    <property type="project" value="TreeGrafter"/>
</dbReference>
<dbReference type="GO" id="GO:0003700">
    <property type="term" value="F:DNA-binding transcription factor activity"/>
    <property type="evidence" value="ECO:0007669"/>
    <property type="project" value="TreeGrafter"/>
</dbReference>
<dbReference type="InterPro" id="IPR050807">
    <property type="entry name" value="TransReg_Diox_bact_type"/>
</dbReference>
<dbReference type="Gene3D" id="1.10.260.40">
    <property type="entry name" value="lambda repressor-like DNA-binding domains"/>
    <property type="match status" value="1"/>
</dbReference>
<dbReference type="Pfam" id="PF01381">
    <property type="entry name" value="HTH_3"/>
    <property type="match status" value="1"/>
</dbReference>
<organism evidence="3">
    <name type="scientific">Paenibacillus sp. SYP-B3998</name>
    <dbReference type="NCBI Taxonomy" id="2678564"/>
    <lineage>
        <taxon>Bacteria</taxon>
        <taxon>Bacillati</taxon>
        <taxon>Bacillota</taxon>
        <taxon>Bacilli</taxon>
        <taxon>Bacillales</taxon>
        <taxon>Paenibacillaceae</taxon>
        <taxon>Paenibacillus</taxon>
    </lineage>
</organism>
<accession>A0A6G4A0U8</accession>
<sequence>MEFRHKLKELRQQQDLTIRKLGEKAGISYSILNAIENGRIQPTEEVVMALATALKVENREELLVLAGHAPS</sequence>